<dbReference type="Proteomes" id="UP000276133">
    <property type="component" value="Unassembled WGS sequence"/>
</dbReference>
<gene>
    <name evidence="1" type="ORF">BpHYR1_047999</name>
</gene>
<evidence type="ECO:0000313" key="1">
    <source>
        <dbReference type="EMBL" id="RNA44738.1"/>
    </source>
</evidence>
<protein>
    <submittedName>
        <fullName evidence="1">Uncharacterized protein</fullName>
    </submittedName>
</protein>
<accession>A0A3M7TA11</accession>
<dbReference type="AlphaFoldDB" id="A0A3M7TA11"/>
<reference evidence="1 2" key="1">
    <citation type="journal article" date="2018" name="Sci. Rep.">
        <title>Genomic signatures of local adaptation to the degree of environmental predictability in rotifers.</title>
        <authorList>
            <person name="Franch-Gras L."/>
            <person name="Hahn C."/>
            <person name="Garcia-Roger E.M."/>
            <person name="Carmona M.J."/>
            <person name="Serra M."/>
            <person name="Gomez A."/>
        </authorList>
    </citation>
    <scope>NUCLEOTIDE SEQUENCE [LARGE SCALE GENOMIC DNA]</scope>
    <source>
        <strain evidence="1">HYR1</strain>
    </source>
</reference>
<keyword evidence="2" id="KW-1185">Reference proteome</keyword>
<organism evidence="1 2">
    <name type="scientific">Brachionus plicatilis</name>
    <name type="common">Marine rotifer</name>
    <name type="synonym">Brachionus muelleri</name>
    <dbReference type="NCBI Taxonomy" id="10195"/>
    <lineage>
        <taxon>Eukaryota</taxon>
        <taxon>Metazoa</taxon>
        <taxon>Spiralia</taxon>
        <taxon>Gnathifera</taxon>
        <taxon>Rotifera</taxon>
        <taxon>Eurotatoria</taxon>
        <taxon>Monogononta</taxon>
        <taxon>Pseudotrocha</taxon>
        <taxon>Ploima</taxon>
        <taxon>Brachionidae</taxon>
        <taxon>Brachionus</taxon>
    </lineage>
</organism>
<comment type="caution">
    <text evidence="1">The sequence shown here is derived from an EMBL/GenBank/DDBJ whole genome shotgun (WGS) entry which is preliminary data.</text>
</comment>
<name>A0A3M7TA11_BRAPC</name>
<sequence length="65" mass="7327">MCTCSKKTIDHLLNFDKIKNSTLKIFRLDYPAQQQTHRGAVVKITSDPCAELNPLPELINEASLI</sequence>
<dbReference type="EMBL" id="REGN01000060">
    <property type="protein sequence ID" value="RNA44738.1"/>
    <property type="molecule type" value="Genomic_DNA"/>
</dbReference>
<proteinExistence type="predicted"/>
<evidence type="ECO:0000313" key="2">
    <source>
        <dbReference type="Proteomes" id="UP000276133"/>
    </source>
</evidence>